<feature type="compositionally biased region" description="Acidic residues" evidence="1">
    <location>
        <begin position="193"/>
        <end position="211"/>
    </location>
</feature>
<feature type="region of interest" description="Disordered" evidence="1">
    <location>
        <begin position="189"/>
        <end position="213"/>
    </location>
</feature>
<proteinExistence type="predicted"/>
<accession>A0A3G5AHB7</accession>
<protein>
    <submittedName>
        <fullName evidence="2">Uncharacterized protein</fullName>
    </submittedName>
</protein>
<sequence length="263" mass="30618">MNIHQKIVTKIAETCSEYDLNPTTDQFQRFKNEVLDLLHAEDIATNSRNRGTRCRGVTRAGIRCKRHVHGWCSKHKHQEKLLHLKEEKKEVRSGEWIEPVPFSFLVSEENPVPDKKFENNSRCKFVSKSGFTCGLFAKPDCCFCMIHDLPANKKEEKMCSHSIRDGYTIGICNRATLSDSDFCPEHQVVRKEDDDEEEKISKDDEEDEEEEIMKRERELIETEEDLASFQCKYTIKRGDNTGKFCKRESIGATHLCSWHQKKV</sequence>
<gene>
    <name evidence="2" type="ORF">Solivirus2_55</name>
</gene>
<name>A0A3G5AHB7_9VIRU</name>
<evidence type="ECO:0000313" key="2">
    <source>
        <dbReference type="EMBL" id="AYV85984.1"/>
    </source>
</evidence>
<evidence type="ECO:0000256" key="1">
    <source>
        <dbReference type="SAM" id="MobiDB-lite"/>
    </source>
</evidence>
<reference evidence="2" key="1">
    <citation type="submission" date="2018-10" db="EMBL/GenBank/DDBJ databases">
        <title>Hidden diversity of soil giant viruses.</title>
        <authorList>
            <person name="Schulz F."/>
            <person name="Alteio L."/>
            <person name="Goudeau D."/>
            <person name="Ryan E.M."/>
            <person name="Malmstrom R.R."/>
            <person name="Blanchard J."/>
            <person name="Woyke T."/>
        </authorList>
    </citation>
    <scope>NUCLEOTIDE SEQUENCE</scope>
    <source>
        <strain evidence="2">SOV1</strain>
    </source>
</reference>
<organism evidence="2">
    <name type="scientific">Solivirus sp</name>
    <dbReference type="NCBI Taxonomy" id="2487772"/>
    <lineage>
        <taxon>Viruses</taxon>
        <taxon>Pithoviruses</taxon>
    </lineage>
</organism>
<dbReference type="EMBL" id="MK072490">
    <property type="protein sequence ID" value="AYV85984.1"/>
    <property type="molecule type" value="Genomic_DNA"/>
</dbReference>